<evidence type="ECO:0000256" key="3">
    <source>
        <dbReference type="ARBA" id="ARBA00022989"/>
    </source>
</evidence>
<keyword evidence="9" id="KW-1185">Reference proteome</keyword>
<evidence type="ECO:0000256" key="1">
    <source>
        <dbReference type="ARBA" id="ARBA00004141"/>
    </source>
</evidence>
<dbReference type="FunFam" id="1.20.1250.20:FF:000308">
    <property type="entry name" value="MFS efflux transporter"/>
    <property type="match status" value="1"/>
</dbReference>
<evidence type="ECO:0000313" key="8">
    <source>
        <dbReference type="EMBL" id="KAF2230100.1"/>
    </source>
</evidence>
<feature type="transmembrane region" description="Helical" evidence="6">
    <location>
        <begin position="355"/>
        <end position="374"/>
    </location>
</feature>
<evidence type="ECO:0000313" key="9">
    <source>
        <dbReference type="Proteomes" id="UP000800092"/>
    </source>
</evidence>
<dbReference type="InterPro" id="IPR036259">
    <property type="entry name" value="MFS_trans_sf"/>
</dbReference>
<evidence type="ECO:0000256" key="4">
    <source>
        <dbReference type="ARBA" id="ARBA00023136"/>
    </source>
</evidence>
<dbReference type="PANTHER" id="PTHR23514">
    <property type="entry name" value="BYPASS OF STOP CODON PROTEIN 6"/>
    <property type="match status" value="1"/>
</dbReference>
<dbReference type="FunFam" id="1.20.1250.20:FF:000286">
    <property type="entry name" value="MFS efflux transporter"/>
    <property type="match status" value="1"/>
</dbReference>
<feature type="transmembrane region" description="Helical" evidence="6">
    <location>
        <begin position="138"/>
        <end position="159"/>
    </location>
</feature>
<dbReference type="OrthoDB" id="413079at2759"/>
<evidence type="ECO:0000256" key="5">
    <source>
        <dbReference type="SAM" id="MobiDB-lite"/>
    </source>
</evidence>
<dbReference type="Gene3D" id="1.20.1250.20">
    <property type="entry name" value="MFS general substrate transporter like domains"/>
    <property type="match status" value="2"/>
</dbReference>
<feature type="domain" description="Major facilitator superfamily (MFS) profile" evidence="7">
    <location>
        <begin position="72"/>
        <end position="466"/>
    </location>
</feature>
<keyword evidence="2 6" id="KW-0812">Transmembrane</keyword>
<proteinExistence type="predicted"/>
<dbReference type="AlphaFoldDB" id="A0A6A6GX94"/>
<feature type="transmembrane region" description="Helical" evidence="6">
    <location>
        <begin position="290"/>
        <end position="312"/>
    </location>
</feature>
<dbReference type="Proteomes" id="UP000800092">
    <property type="component" value="Unassembled WGS sequence"/>
</dbReference>
<feature type="transmembrane region" description="Helical" evidence="6">
    <location>
        <begin position="324"/>
        <end position="343"/>
    </location>
</feature>
<sequence length="470" mass="50141">MPSHPRQYSQSPHPAYYPGPPAPLSWSGSAKAARRAASAGMGALESSRPATPSHEGTHVVQSLSSPPMNKWRVLHACIEQFGNGLNDAAPGALIPYMEKDYRIGYAVVSLIFVTNALGFISAAFITDFLTSRFGRGKSLMFAEALVLMGYVIVVCTPPFPVVVVAFLLLGLGMAITLALNNVFLANMTNSTVMLGLGHGSYGIGGTVGPIMATSMVSHGIVWSRFYLIALGIRMVAFVFSGWAYRGYEKEAGVQLMSALERTVSQRAAQETGLPGKRQLLMKALKNKTTLFGALFIFAYQGAEVSISGWVISFLINYRGGDPAHVGYVTAGFWGGITVGRFTLSHVAHRLGEKGFVYGLIAGSMAFQLLVWLVPNVIGDAVAVAVLGLLLGPVYPCSASVFTRLLPRNIQMTAISFISSAGSSGGAIAPFTTGILAQAVGTFVLHPVCIGLFVVMQFCWFALPKLRKRSE</sequence>
<organism evidence="8 9">
    <name type="scientific">Viridothelium virens</name>
    <name type="common">Speckled blister lichen</name>
    <name type="synonym">Trypethelium virens</name>
    <dbReference type="NCBI Taxonomy" id="1048519"/>
    <lineage>
        <taxon>Eukaryota</taxon>
        <taxon>Fungi</taxon>
        <taxon>Dikarya</taxon>
        <taxon>Ascomycota</taxon>
        <taxon>Pezizomycotina</taxon>
        <taxon>Dothideomycetes</taxon>
        <taxon>Dothideomycetes incertae sedis</taxon>
        <taxon>Trypetheliales</taxon>
        <taxon>Trypetheliaceae</taxon>
        <taxon>Viridothelium</taxon>
    </lineage>
</organism>
<dbReference type="SUPFAM" id="SSF103473">
    <property type="entry name" value="MFS general substrate transporter"/>
    <property type="match status" value="1"/>
</dbReference>
<dbReference type="InterPro" id="IPR011701">
    <property type="entry name" value="MFS"/>
</dbReference>
<feature type="transmembrane region" description="Helical" evidence="6">
    <location>
        <begin position="165"/>
        <end position="185"/>
    </location>
</feature>
<feature type="transmembrane region" description="Helical" evidence="6">
    <location>
        <begin position="103"/>
        <end position="126"/>
    </location>
</feature>
<accession>A0A6A6GX94</accession>
<dbReference type="PROSITE" id="PS50850">
    <property type="entry name" value="MFS"/>
    <property type="match status" value="1"/>
</dbReference>
<feature type="transmembrane region" description="Helical" evidence="6">
    <location>
        <begin position="380"/>
        <end position="401"/>
    </location>
</feature>
<name>A0A6A6GX94_VIRVR</name>
<dbReference type="GO" id="GO:0022857">
    <property type="term" value="F:transmembrane transporter activity"/>
    <property type="evidence" value="ECO:0007669"/>
    <property type="project" value="InterPro"/>
</dbReference>
<dbReference type="InterPro" id="IPR020846">
    <property type="entry name" value="MFS_dom"/>
</dbReference>
<feature type="transmembrane region" description="Helical" evidence="6">
    <location>
        <begin position="442"/>
        <end position="462"/>
    </location>
</feature>
<dbReference type="InterPro" id="IPR051788">
    <property type="entry name" value="MFS_Transporter"/>
</dbReference>
<reference evidence="8" key="1">
    <citation type="journal article" date="2020" name="Stud. Mycol.">
        <title>101 Dothideomycetes genomes: a test case for predicting lifestyles and emergence of pathogens.</title>
        <authorList>
            <person name="Haridas S."/>
            <person name="Albert R."/>
            <person name="Binder M."/>
            <person name="Bloem J."/>
            <person name="Labutti K."/>
            <person name="Salamov A."/>
            <person name="Andreopoulos B."/>
            <person name="Baker S."/>
            <person name="Barry K."/>
            <person name="Bills G."/>
            <person name="Bluhm B."/>
            <person name="Cannon C."/>
            <person name="Castanera R."/>
            <person name="Culley D."/>
            <person name="Daum C."/>
            <person name="Ezra D."/>
            <person name="Gonzalez J."/>
            <person name="Henrissat B."/>
            <person name="Kuo A."/>
            <person name="Liang C."/>
            <person name="Lipzen A."/>
            <person name="Lutzoni F."/>
            <person name="Magnuson J."/>
            <person name="Mondo S."/>
            <person name="Nolan M."/>
            <person name="Ohm R."/>
            <person name="Pangilinan J."/>
            <person name="Park H.-J."/>
            <person name="Ramirez L."/>
            <person name="Alfaro M."/>
            <person name="Sun H."/>
            <person name="Tritt A."/>
            <person name="Yoshinaga Y."/>
            <person name="Zwiers L.-H."/>
            <person name="Turgeon B."/>
            <person name="Goodwin S."/>
            <person name="Spatafora J."/>
            <person name="Crous P."/>
            <person name="Grigoriev I."/>
        </authorList>
    </citation>
    <scope>NUCLEOTIDE SEQUENCE</scope>
    <source>
        <strain evidence="8">Tuck. ex Michener</strain>
    </source>
</reference>
<evidence type="ECO:0000256" key="6">
    <source>
        <dbReference type="SAM" id="Phobius"/>
    </source>
</evidence>
<comment type="subcellular location">
    <subcellularLocation>
        <location evidence="1">Membrane</location>
        <topology evidence="1">Multi-pass membrane protein</topology>
    </subcellularLocation>
</comment>
<dbReference type="GO" id="GO:0016020">
    <property type="term" value="C:membrane"/>
    <property type="evidence" value="ECO:0007669"/>
    <property type="project" value="UniProtKB-SubCell"/>
</dbReference>
<evidence type="ECO:0000259" key="7">
    <source>
        <dbReference type="PROSITE" id="PS50850"/>
    </source>
</evidence>
<dbReference type="EMBL" id="ML991847">
    <property type="protein sequence ID" value="KAF2230100.1"/>
    <property type="molecule type" value="Genomic_DNA"/>
</dbReference>
<evidence type="ECO:0000256" key="2">
    <source>
        <dbReference type="ARBA" id="ARBA00022692"/>
    </source>
</evidence>
<protein>
    <submittedName>
        <fullName evidence="8">MFS general substrate transporter</fullName>
    </submittedName>
</protein>
<feature type="transmembrane region" description="Helical" evidence="6">
    <location>
        <begin position="413"/>
        <end position="436"/>
    </location>
</feature>
<keyword evidence="3 6" id="KW-1133">Transmembrane helix</keyword>
<feature type="transmembrane region" description="Helical" evidence="6">
    <location>
        <begin position="224"/>
        <end position="244"/>
    </location>
</feature>
<dbReference type="Pfam" id="PF07690">
    <property type="entry name" value="MFS_1"/>
    <property type="match status" value="1"/>
</dbReference>
<keyword evidence="4 6" id="KW-0472">Membrane</keyword>
<feature type="region of interest" description="Disordered" evidence="5">
    <location>
        <begin position="41"/>
        <end position="64"/>
    </location>
</feature>
<dbReference type="PANTHER" id="PTHR23514:SF6">
    <property type="entry name" value="MAJOR FACILITATOR SUPERFAMILY (MFS) PROFILE DOMAIN-CONTAINING PROTEIN"/>
    <property type="match status" value="1"/>
</dbReference>
<feature type="transmembrane region" description="Helical" evidence="6">
    <location>
        <begin position="192"/>
        <end position="212"/>
    </location>
</feature>
<gene>
    <name evidence="8" type="ORF">EV356DRAFT_526920</name>
</gene>